<dbReference type="PANTHER" id="PTHR30332:SF17">
    <property type="entry name" value="TYPE IV PILIATION SYSTEM PROTEIN DR_0774-RELATED"/>
    <property type="match status" value="1"/>
</dbReference>
<organism evidence="6">
    <name type="scientific">Candidatus Kentrum sp. SD</name>
    <dbReference type="NCBI Taxonomy" id="2126332"/>
    <lineage>
        <taxon>Bacteria</taxon>
        <taxon>Pseudomonadati</taxon>
        <taxon>Pseudomonadota</taxon>
        <taxon>Gammaproteobacteria</taxon>
        <taxon>Candidatus Kentrum</taxon>
    </lineage>
</organism>
<feature type="transmembrane region" description="Helical" evidence="3">
    <location>
        <begin position="6"/>
        <end position="25"/>
    </location>
</feature>
<dbReference type="PANTHER" id="PTHR30332">
    <property type="entry name" value="PROBABLE GENERAL SECRETION PATHWAY PROTEIN D"/>
    <property type="match status" value="1"/>
</dbReference>
<evidence type="ECO:0000313" key="6">
    <source>
        <dbReference type="EMBL" id="VFK44308.1"/>
    </source>
</evidence>
<dbReference type="InterPro" id="IPR050810">
    <property type="entry name" value="Bact_Secretion_Sys_Channel"/>
</dbReference>
<dbReference type="GO" id="GO:0015627">
    <property type="term" value="C:type II protein secretion system complex"/>
    <property type="evidence" value="ECO:0007669"/>
    <property type="project" value="TreeGrafter"/>
</dbReference>
<dbReference type="InterPro" id="IPR001775">
    <property type="entry name" value="GspD/PilQ"/>
</dbReference>
<dbReference type="Pfam" id="PF00263">
    <property type="entry name" value="Secretin"/>
    <property type="match status" value="1"/>
</dbReference>
<feature type="region of interest" description="Disordered" evidence="2">
    <location>
        <begin position="201"/>
        <end position="222"/>
    </location>
</feature>
<dbReference type="EMBL" id="CAADFU010000036">
    <property type="protein sequence ID" value="VFK44308.1"/>
    <property type="molecule type" value="Genomic_DNA"/>
</dbReference>
<evidence type="ECO:0000256" key="3">
    <source>
        <dbReference type="SAM" id="Phobius"/>
    </source>
</evidence>
<gene>
    <name evidence="6" type="ORF">BECKSD772E_GA0070983_10362</name>
    <name evidence="5" type="ORF">BECKSD772F_GA0070984_10232</name>
</gene>
<feature type="transmembrane region" description="Helical" evidence="3">
    <location>
        <begin position="46"/>
        <end position="64"/>
    </location>
</feature>
<dbReference type="InterPro" id="IPR013358">
    <property type="entry name" value="Pilus_biogenesis_MshL"/>
</dbReference>
<accession>A0A450YRY3</accession>
<name>A0A450YRY3_9GAMM</name>
<keyword evidence="3" id="KW-0812">Transmembrane</keyword>
<dbReference type="Gene3D" id="3.55.50.30">
    <property type="match status" value="1"/>
</dbReference>
<dbReference type="AlphaFoldDB" id="A0A450YRY3"/>
<reference evidence="6" key="1">
    <citation type="submission" date="2019-02" db="EMBL/GenBank/DDBJ databases">
        <authorList>
            <person name="Gruber-Vodicka R. H."/>
            <person name="Seah K. B. B."/>
        </authorList>
    </citation>
    <scope>NUCLEOTIDE SEQUENCE</scope>
    <source>
        <strain evidence="6">BECK_S1320</strain>
        <strain evidence="5">BECK_S1321</strain>
    </source>
</reference>
<evidence type="ECO:0000256" key="2">
    <source>
        <dbReference type="SAM" id="MobiDB-lite"/>
    </source>
</evidence>
<sequence>MRSALLYNFVCNILSSLFLVLHGLRGKLLENNIIEKSIRCRKKSRAGLYGLFFLLTACASLPSAPSHTPSSGHLHETESDAPAREEIPKPVTRTPVLSKPKPSPPLETYTIVVNDVPVKDLLFAIARDAGINIDIHPNIQGAVTINAIDETLPRILERIEGQAAIRHELRGHALVIMPDTPFLKTYRVDYVNMERNSSSQVGTSTRIATSSGDVANSGGENSSNTLITSVSGNQFWKTLSRNIMAILNEVDIERGIQGQGMENTDPMNSNSVILNPESGLVTVRATAAQHRDIGLFIEQVITNARRQVLIEATIVEVELSDSHQTGINWETFTAGAGLRATQSVMGAFSLYVSKADTSGLTLNYADAPSGSEKLDISLTIKLLQQFGNARVLSSPKIMTLNNQTALLKVVDNEVYFEVELEEKEDEETNTTDLSIKTKVKTVPVGLLMNVTPQINDQGSVTLNVRPTITRIKEYREDPGVAIIANRLTNSNLTSKVPVVQVRETESVLEVKSRQIAVIGGLMQDRIQKDQDGVPWLGGLPGIGNLFKYQHRNSVKTELVIFLRPTVIRNANIQTDLSDFRQFLEDIVRH</sequence>
<keyword evidence="3" id="KW-1133">Transmembrane helix</keyword>
<comment type="similarity">
    <text evidence="1">Belongs to the bacterial secretin family.</text>
</comment>
<proteinExistence type="inferred from homology"/>
<evidence type="ECO:0000256" key="1">
    <source>
        <dbReference type="RuleBase" id="RU004003"/>
    </source>
</evidence>
<dbReference type="InterPro" id="IPR004846">
    <property type="entry name" value="T2SS/T3SS_dom"/>
</dbReference>
<evidence type="ECO:0000259" key="4">
    <source>
        <dbReference type="Pfam" id="PF00263"/>
    </source>
</evidence>
<dbReference type="PRINTS" id="PR00811">
    <property type="entry name" value="BCTERIALGSPD"/>
</dbReference>
<evidence type="ECO:0000313" key="5">
    <source>
        <dbReference type="EMBL" id="VFK38227.1"/>
    </source>
</evidence>
<keyword evidence="3" id="KW-0472">Membrane</keyword>
<feature type="region of interest" description="Disordered" evidence="2">
    <location>
        <begin position="65"/>
        <end position="101"/>
    </location>
</feature>
<feature type="domain" description="Type II/III secretion system secretin-like" evidence="4">
    <location>
        <begin position="383"/>
        <end position="568"/>
    </location>
</feature>
<dbReference type="NCBIfam" id="TIGR02519">
    <property type="entry name" value="pilus_MshL"/>
    <property type="match status" value="1"/>
</dbReference>
<protein>
    <submittedName>
        <fullName evidence="6">General secretion pathway protein D</fullName>
    </submittedName>
</protein>
<feature type="compositionally biased region" description="Basic and acidic residues" evidence="2">
    <location>
        <begin position="73"/>
        <end position="88"/>
    </location>
</feature>
<dbReference type="GO" id="GO:0009306">
    <property type="term" value="P:protein secretion"/>
    <property type="evidence" value="ECO:0007669"/>
    <property type="project" value="InterPro"/>
</dbReference>
<dbReference type="EMBL" id="CAADFR010000023">
    <property type="protein sequence ID" value="VFK38227.1"/>
    <property type="molecule type" value="Genomic_DNA"/>
</dbReference>